<protein>
    <submittedName>
        <fullName evidence="2">NfeD family protein</fullName>
    </submittedName>
</protein>
<dbReference type="AlphaFoldDB" id="A0A3S9HNR6"/>
<keyword evidence="1" id="KW-1133">Transmembrane helix</keyword>
<feature type="transmembrane region" description="Helical" evidence="1">
    <location>
        <begin position="33"/>
        <end position="64"/>
    </location>
</feature>
<sequence>MNAWMSWLALAAVVVILELFTGTFYLLMISIGLVAGAVIALLGAGTEMQTLSAALVGALATVLLHKSKYGWRERQDASRNPDVNMDIGQSITVQQWQDQGGGKFTARAMYRGAMWDVELQHSAPAAGVFVIVEIVGSRLMVRPS</sequence>
<evidence type="ECO:0000256" key="1">
    <source>
        <dbReference type="SAM" id="Phobius"/>
    </source>
</evidence>
<proteinExistence type="predicted"/>
<keyword evidence="1" id="KW-0472">Membrane</keyword>
<dbReference type="OrthoDB" id="5654021at2"/>
<feature type="transmembrane region" description="Helical" evidence="1">
    <location>
        <begin position="7"/>
        <end position="27"/>
    </location>
</feature>
<accession>A0A3S9HNR6</accession>
<dbReference type="EMBL" id="CP034464">
    <property type="protein sequence ID" value="AZP13724.1"/>
    <property type="molecule type" value="Genomic_DNA"/>
</dbReference>
<evidence type="ECO:0000313" key="3">
    <source>
        <dbReference type="Proteomes" id="UP000275663"/>
    </source>
</evidence>
<dbReference type="RefSeq" id="WP_126129093.1">
    <property type="nucleotide sequence ID" value="NZ_CP034464.1"/>
</dbReference>
<gene>
    <name evidence="2" type="ORF">EJN92_18065</name>
</gene>
<evidence type="ECO:0000313" key="2">
    <source>
        <dbReference type="EMBL" id="AZP13724.1"/>
    </source>
</evidence>
<keyword evidence="1" id="KW-0812">Transmembrane</keyword>
<keyword evidence="3" id="KW-1185">Reference proteome</keyword>
<organism evidence="2 3">
    <name type="scientific">Undibacterium parvum</name>
    <dbReference type="NCBI Taxonomy" id="401471"/>
    <lineage>
        <taxon>Bacteria</taxon>
        <taxon>Pseudomonadati</taxon>
        <taxon>Pseudomonadota</taxon>
        <taxon>Betaproteobacteria</taxon>
        <taxon>Burkholderiales</taxon>
        <taxon>Oxalobacteraceae</taxon>
        <taxon>Undibacterium</taxon>
    </lineage>
</organism>
<name>A0A3S9HNR6_9BURK</name>
<dbReference type="KEGG" id="upv:EJN92_18065"/>
<reference evidence="2 3" key="1">
    <citation type="journal article" date="2011" name="Int. J. Syst. Evol. Microbiol.">
        <title>Description of Undibacterium oligocarboniphilum sp. nov., isolated from purified water, and Undibacterium pigrum strain CCUG 49012 as the type strain of Undibacterium parvum sp. nov., and emended descriptions of the genus Undibacterium and the species Undibacterium pigrum.</title>
        <authorList>
            <person name="Eder W."/>
            <person name="Wanner G."/>
            <person name="Ludwig W."/>
            <person name="Busse H.J."/>
            <person name="Ziemke-Kageler F."/>
            <person name="Lang E."/>
        </authorList>
    </citation>
    <scope>NUCLEOTIDE SEQUENCE [LARGE SCALE GENOMIC DNA]</scope>
    <source>
        <strain evidence="2 3">DSM 23061</strain>
    </source>
</reference>
<dbReference type="Proteomes" id="UP000275663">
    <property type="component" value="Chromosome"/>
</dbReference>